<dbReference type="PANTHER" id="PTHR43380:SF1">
    <property type="entry name" value="2-OXOISOVALERATE DEHYDROGENASE SUBUNIT ALPHA, MITOCHONDRIAL"/>
    <property type="match status" value="1"/>
</dbReference>
<keyword evidence="6" id="KW-1185">Reference proteome</keyword>
<reference evidence="5 6" key="1">
    <citation type="journal article" date="2022" name="Int. J. Syst. Evol. Microbiol.">
        <title>Cellulosimicrobium protaetiae sp. nov., isolated from the gut of the larva of Protaetia brevitarsis seulensis.</title>
        <authorList>
            <person name="Le Han H."/>
            <person name="Nguyen T.T.H."/>
            <person name="Li Z."/>
            <person name="Shin N.R."/>
            <person name="Kim S.G."/>
        </authorList>
    </citation>
    <scope>NUCLEOTIDE SEQUENCE [LARGE SCALE GENOMIC DNA]</scope>
    <source>
        <strain evidence="5 6">BI34</strain>
    </source>
</reference>
<evidence type="ECO:0000256" key="3">
    <source>
        <dbReference type="ARBA" id="ARBA00023052"/>
    </source>
</evidence>
<name>A0A6M5ULJ3_9MICO</name>
<dbReference type="GO" id="GO:0000287">
    <property type="term" value="F:magnesium ion binding"/>
    <property type="evidence" value="ECO:0007669"/>
    <property type="project" value="UniProtKB-ARBA"/>
</dbReference>
<comment type="cofactor">
    <cofactor evidence="1">
        <name>thiamine diphosphate</name>
        <dbReference type="ChEBI" id="CHEBI:58937"/>
    </cofactor>
</comment>
<dbReference type="SUPFAM" id="SSF52518">
    <property type="entry name" value="Thiamin diphosphate-binding fold (THDP-binding)"/>
    <property type="match status" value="1"/>
</dbReference>
<dbReference type="GO" id="GO:0009083">
    <property type="term" value="P:branched-chain amino acid catabolic process"/>
    <property type="evidence" value="ECO:0007669"/>
    <property type="project" value="TreeGrafter"/>
</dbReference>
<dbReference type="Gene3D" id="3.40.50.970">
    <property type="match status" value="1"/>
</dbReference>
<feature type="domain" description="Dehydrogenase E1 component" evidence="4">
    <location>
        <begin position="126"/>
        <end position="404"/>
    </location>
</feature>
<organism evidence="5 6">
    <name type="scientific">Cellulosimicrobium protaetiae</name>
    <dbReference type="NCBI Taxonomy" id="2587808"/>
    <lineage>
        <taxon>Bacteria</taxon>
        <taxon>Bacillati</taxon>
        <taxon>Actinomycetota</taxon>
        <taxon>Actinomycetes</taxon>
        <taxon>Micrococcales</taxon>
        <taxon>Promicromonosporaceae</taxon>
        <taxon>Cellulosimicrobium</taxon>
    </lineage>
</organism>
<dbReference type="AlphaFoldDB" id="A0A6M5ULJ3"/>
<evidence type="ECO:0000259" key="4">
    <source>
        <dbReference type="Pfam" id="PF00676"/>
    </source>
</evidence>
<dbReference type="InterPro" id="IPR029061">
    <property type="entry name" value="THDP-binding"/>
</dbReference>
<evidence type="ECO:0000256" key="2">
    <source>
        <dbReference type="ARBA" id="ARBA00023002"/>
    </source>
</evidence>
<dbReference type="Pfam" id="PF00676">
    <property type="entry name" value="E1_dh"/>
    <property type="match status" value="1"/>
</dbReference>
<proteinExistence type="predicted"/>
<keyword evidence="2" id="KW-0560">Oxidoreductase</keyword>
<gene>
    <name evidence="5" type="primary">pdhA</name>
    <name evidence="5" type="ORF">FIC82_000250</name>
</gene>
<evidence type="ECO:0000256" key="1">
    <source>
        <dbReference type="ARBA" id="ARBA00001964"/>
    </source>
</evidence>
<dbReference type="InterPro" id="IPR017596">
    <property type="entry name" value="PdhA/BkdA"/>
</dbReference>
<keyword evidence="5" id="KW-0670">Pyruvate</keyword>
<dbReference type="Proteomes" id="UP000451354">
    <property type="component" value="Chromosome"/>
</dbReference>
<sequence length="459" mass="49526">MGGSLQSVRGDVGRRVGGLPYGVVAYACVGYGDVGSDDARSPGRLLAPERAATGRCAPKEIRVTHHDAADGVSTPPDLPDVAGGPDDAPLLQLVTPAGARVTTPETDAYRERVAHLDAAALRGLYRDMVLTRRFDDEATSLQRQGELGLFAQSKGQEAAQIGSGRALAPQDYVFPSYREHGVSHVRGIDPTARLRLFRGVDHGGWDPTEHNVHLYTLVIGSHALHATGYAMGVQRDGLVGSGDPGRDTAVVTYFGDGATSQGDVNEALVFAAVNNAPVVFFCQNNQWAISEPTTKQSRVPLYRRGGGFGIPSVRVDGNDVLACYAVTAEALERARTGGGPTFVEAFTYRMGAHTTSDDPTKYRSRAQEEYWRRRDPIDRLENLLRAEGAWDDAFAADVAAEADALGERLRDEVRALAAPDPSTMFDHVYATPNAVVEREKAWFADYQQSFEEPAAEVAR</sequence>
<dbReference type="InterPro" id="IPR050771">
    <property type="entry name" value="Alpha-ketoacid_DH_E1_comp"/>
</dbReference>
<protein>
    <submittedName>
        <fullName evidence="5">Pyruvate dehydrogenase (Acetyl-transferring) E1 component subunit alpha</fullName>
    </submittedName>
</protein>
<dbReference type="GO" id="GO:0016624">
    <property type="term" value="F:oxidoreductase activity, acting on the aldehyde or oxo group of donors, disulfide as acceptor"/>
    <property type="evidence" value="ECO:0007669"/>
    <property type="project" value="InterPro"/>
</dbReference>
<evidence type="ECO:0000313" key="6">
    <source>
        <dbReference type="Proteomes" id="UP000451354"/>
    </source>
</evidence>
<dbReference type="NCBIfam" id="TIGR03181">
    <property type="entry name" value="PDH_E1_alph_x"/>
    <property type="match status" value="1"/>
</dbReference>
<dbReference type="InterPro" id="IPR001017">
    <property type="entry name" value="DH_E1"/>
</dbReference>
<dbReference type="PANTHER" id="PTHR43380">
    <property type="entry name" value="2-OXOISOVALERATE DEHYDROGENASE SUBUNIT ALPHA, MITOCHONDRIAL"/>
    <property type="match status" value="1"/>
</dbReference>
<accession>A0A6M5ULJ3</accession>
<dbReference type="KEGG" id="cprt:FIC82_000250"/>
<dbReference type="EMBL" id="CP052757">
    <property type="protein sequence ID" value="QJW38111.1"/>
    <property type="molecule type" value="Genomic_DNA"/>
</dbReference>
<keyword evidence="3" id="KW-0786">Thiamine pyrophosphate</keyword>
<dbReference type="CDD" id="cd02000">
    <property type="entry name" value="TPP_E1_PDC_ADC_BCADC"/>
    <property type="match status" value="1"/>
</dbReference>
<evidence type="ECO:0000313" key="5">
    <source>
        <dbReference type="EMBL" id="QJW38111.1"/>
    </source>
</evidence>